<proteinExistence type="predicted"/>
<gene>
    <name evidence="2" type="ORF">FOMPIDRAFT_81981</name>
</gene>
<sequence length="83" mass="8687">MPWLAIELPKQDLDSKGSREPVAPTSTEDNDERSSKVAATPDKGHAAGGQGARMISVSKVLCEHGRLNSSNAGNMKLITGAAQ</sequence>
<feature type="compositionally biased region" description="Basic and acidic residues" evidence="1">
    <location>
        <begin position="9"/>
        <end position="19"/>
    </location>
</feature>
<feature type="region of interest" description="Disordered" evidence="1">
    <location>
        <begin position="1"/>
        <end position="51"/>
    </location>
</feature>
<dbReference type="InParanoid" id="S8EP09"/>
<dbReference type="EMBL" id="KE504126">
    <property type="protein sequence ID" value="EPT04749.1"/>
    <property type="molecule type" value="Genomic_DNA"/>
</dbReference>
<dbReference type="AlphaFoldDB" id="S8EP09"/>
<name>S8EP09_FOMSC</name>
<evidence type="ECO:0000313" key="2">
    <source>
        <dbReference type="EMBL" id="EPT04749.1"/>
    </source>
</evidence>
<organism evidence="2 3">
    <name type="scientific">Fomitopsis schrenkii</name>
    <name type="common">Brown rot fungus</name>
    <dbReference type="NCBI Taxonomy" id="2126942"/>
    <lineage>
        <taxon>Eukaryota</taxon>
        <taxon>Fungi</taxon>
        <taxon>Dikarya</taxon>
        <taxon>Basidiomycota</taxon>
        <taxon>Agaricomycotina</taxon>
        <taxon>Agaricomycetes</taxon>
        <taxon>Polyporales</taxon>
        <taxon>Fomitopsis</taxon>
    </lineage>
</organism>
<reference evidence="2 3" key="1">
    <citation type="journal article" date="2012" name="Science">
        <title>The Paleozoic origin of enzymatic lignin decomposition reconstructed from 31 fungal genomes.</title>
        <authorList>
            <person name="Floudas D."/>
            <person name="Binder M."/>
            <person name="Riley R."/>
            <person name="Barry K."/>
            <person name="Blanchette R.A."/>
            <person name="Henrissat B."/>
            <person name="Martinez A.T."/>
            <person name="Otillar R."/>
            <person name="Spatafora J.W."/>
            <person name="Yadav J.S."/>
            <person name="Aerts A."/>
            <person name="Benoit I."/>
            <person name="Boyd A."/>
            <person name="Carlson A."/>
            <person name="Copeland A."/>
            <person name="Coutinho P.M."/>
            <person name="de Vries R.P."/>
            <person name="Ferreira P."/>
            <person name="Findley K."/>
            <person name="Foster B."/>
            <person name="Gaskell J."/>
            <person name="Glotzer D."/>
            <person name="Gorecki P."/>
            <person name="Heitman J."/>
            <person name="Hesse C."/>
            <person name="Hori C."/>
            <person name="Igarashi K."/>
            <person name="Jurgens J.A."/>
            <person name="Kallen N."/>
            <person name="Kersten P."/>
            <person name="Kohler A."/>
            <person name="Kuees U."/>
            <person name="Kumar T.K.A."/>
            <person name="Kuo A."/>
            <person name="LaButti K."/>
            <person name="Larrondo L.F."/>
            <person name="Lindquist E."/>
            <person name="Ling A."/>
            <person name="Lombard V."/>
            <person name="Lucas S."/>
            <person name="Lundell T."/>
            <person name="Martin R."/>
            <person name="McLaughlin D.J."/>
            <person name="Morgenstern I."/>
            <person name="Morin E."/>
            <person name="Murat C."/>
            <person name="Nagy L.G."/>
            <person name="Nolan M."/>
            <person name="Ohm R.A."/>
            <person name="Patyshakuliyeva A."/>
            <person name="Rokas A."/>
            <person name="Ruiz-Duenas F.J."/>
            <person name="Sabat G."/>
            <person name="Salamov A."/>
            <person name="Samejima M."/>
            <person name="Schmutz J."/>
            <person name="Slot J.C."/>
            <person name="St John F."/>
            <person name="Stenlid J."/>
            <person name="Sun H."/>
            <person name="Sun S."/>
            <person name="Syed K."/>
            <person name="Tsang A."/>
            <person name="Wiebenga A."/>
            <person name="Young D."/>
            <person name="Pisabarro A."/>
            <person name="Eastwood D.C."/>
            <person name="Martin F."/>
            <person name="Cullen D."/>
            <person name="Grigoriev I.V."/>
            <person name="Hibbett D.S."/>
        </authorList>
    </citation>
    <scope>NUCLEOTIDE SEQUENCE</scope>
    <source>
        <strain evidence="3">FP-58527</strain>
    </source>
</reference>
<dbReference type="OrthoDB" id="289038at2759"/>
<protein>
    <submittedName>
        <fullName evidence="2">Uncharacterized protein</fullName>
    </submittedName>
</protein>
<keyword evidence="3" id="KW-1185">Reference proteome</keyword>
<dbReference type="Proteomes" id="UP000015241">
    <property type="component" value="Unassembled WGS sequence"/>
</dbReference>
<dbReference type="HOGENOM" id="CLU_2542604_0_0_1"/>
<evidence type="ECO:0000313" key="3">
    <source>
        <dbReference type="Proteomes" id="UP000015241"/>
    </source>
</evidence>
<evidence type="ECO:0000256" key="1">
    <source>
        <dbReference type="SAM" id="MobiDB-lite"/>
    </source>
</evidence>
<accession>S8EP09</accession>